<dbReference type="EMBL" id="VJMH01007279">
    <property type="protein sequence ID" value="KAF0684487.1"/>
    <property type="molecule type" value="Genomic_DNA"/>
</dbReference>
<dbReference type="InterPro" id="IPR001096">
    <property type="entry name" value="Peptidase_C13"/>
</dbReference>
<evidence type="ECO:0000313" key="5">
    <source>
        <dbReference type="Proteomes" id="UP000332933"/>
    </source>
</evidence>
<reference evidence="4 5" key="1">
    <citation type="submission" date="2019-03" db="EMBL/GenBank/DDBJ databases">
        <authorList>
            <person name="Gaulin E."/>
            <person name="Dumas B."/>
        </authorList>
    </citation>
    <scope>NUCLEOTIDE SEQUENCE [LARGE SCALE GENOMIC DNA]</scope>
    <source>
        <strain evidence="4">CBS 568.67</strain>
    </source>
</reference>
<comment type="similarity">
    <text evidence="1">Belongs to the peptidase C13 family.</text>
</comment>
<protein>
    <submittedName>
        <fullName evidence="4">Aste57867_23537 protein</fullName>
    </submittedName>
</protein>
<dbReference type="OrthoDB" id="192611at2759"/>
<evidence type="ECO:0000313" key="4">
    <source>
        <dbReference type="EMBL" id="VFU00182.1"/>
    </source>
</evidence>
<dbReference type="GO" id="GO:0004197">
    <property type="term" value="F:cysteine-type endopeptidase activity"/>
    <property type="evidence" value="ECO:0007669"/>
    <property type="project" value="TreeGrafter"/>
</dbReference>
<accession>A0A485LSH8</accession>
<dbReference type="Pfam" id="PF01650">
    <property type="entry name" value="Peptidase_C13"/>
    <property type="match status" value="2"/>
</dbReference>
<organism evidence="4 5">
    <name type="scientific">Aphanomyces stellatus</name>
    <dbReference type="NCBI Taxonomy" id="120398"/>
    <lineage>
        <taxon>Eukaryota</taxon>
        <taxon>Sar</taxon>
        <taxon>Stramenopiles</taxon>
        <taxon>Oomycota</taxon>
        <taxon>Saprolegniomycetes</taxon>
        <taxon>Saprolegniales</taxon>
        <taxon>Verrucalvaceae</taxon>
        <taxon>Aphanomyces</taxon>
    </lineage>
</organism>
<evidence type="ECO:0000256" key="1">
    <source>
        <dbReference type="ARBA" id="ARBA00009941"/>
    </source>
</evidence>
<evidence type="ECO:0000256" key="2">
    <source>
        <dbReference type="SAM" id="MobiDB-lite"/>
    </source>
</evidence>
<sequence length="308" mass="34687">MRASYRDAVAEADEPEECSVESVNNVDFTELIDSVDGLTIENLGHAYQVVRRHGIPVFNIVLMMYDNVANSKDNPYPGELCNKPKKFKCQAVDLYKGCHVDYRGDDVRSLVLSSLFILVGRYGVGPHFVHHGAPGLVVFPKDNLYTKDLIMMLKMMHAAAKKYKKLNHLPAFDIDVFATTATHESSWGTYCPPLGDKVDLHLLDTCLSDLYSVNWLEDSDASGLTTETLQEQNERVKRKTNKSHLLEFGSTETSTWPMFWTTTAPPWTRTASGPRRRLHDPAPRSGRRHLSRNGRDRPPTARSTSHAV</sequence>
<dbReference type="Proteomes" id="UP000332933">
    <property type="component" value="Unassembled WGS sequence"/>
</dbReference>
<keyword evidence="5" id="KW-1185">Reference proteome</keyword>
<gene>
    <name evidence="4" type="primary">Aste57867_23537</name>
    <name evidence="3" type="ORF">As57867_023466</name>
    <name evidence="4" type="ORF">ASTE57867_23537</name>
</gene>
<dbReference type="AlphaFoldDB" id="A0A485LSH8"/>
<dbReference type="GO" id="GO:0005773">
    <property type="term" value="C:vacuole"/>
    <property type="evidence" value="ECO:0007669"/>
    <property type="project" value="GOC"/>
</dbReference>
<dbReference type="Gene3D" id="3.40.50.1460">
    <property type="match status" value="2"/>
</dbReference>
<dbReference type="GO" id="GO:0006624">
    <property type="term" value="P:vacuolar protein processing"/>
    <property type="evidence" value="ECO:0007669"/>
    <property type="project" value="TreeGrafter"/>
</dbReference>
<dbReference type="GO" id="GO:0051603">
    <property type="term" value="P:proteolysis involved in protein catabolic process"/>
    <property type="evidence" value="ECO:0007669"/>
    <property type="project" value="TreeGrafter"/>
</dbReference>
<feature type="region of interest" description="Disordered" evidence="2">
    <location>
        <begin position="265"/>
        <end position="308"/>
    </location>
</feature>
<dbReference type="EMBL" id="CAADRA010007305">
    <property type="protein sequence ID" value="VFU00182.1"/>
    <property type="molecule type" value="Genomic_DNA"/>
</dbReference>
<proteinExistence type="inferred from homology"/>
<name>A0A485LSH8_9STRA</name>
<reference evidence="3" key="2">
    <citation type="submission" date="2019-06" db="EMBL/GenBank/DDBJ databases">
        <title>Genomics analysis of Aphanomyces spp. identifies a new class of oomycete effector associated with host adaptation.</title>
        <authorList>
            <person name="Gaulin E."/>
        </authorList>
    </citation>
    <scope>NUCLEOTIDE SEQUENCE</scope>
    <source>
        <strain evidence="3">CBS 578.67</strain>
    </source>
</reference>
<dbReference type="PANTHER" id="PTHR12000:SF42">
    <property type="entry name" value="LEGUMAIN"/>
    <property type="match status" value="1"/>
</dbReference>
<evidence type="ECO:0000313" key="3">
    <source>
        <dbReference type="EMBL" id="KAF0684487.1"/>
    </source>
</evidence>
<dbReference type="PANTHER" id="PTHR12000">
    <property type="entry name" value="HEMOGLOBINASE FAMILY MEMBER"/>
    <property type="match status" value="1"/>
</dbReference>